<protein>
    <submittedName>
        <fullName evidence="8">Chloride intracellular channel protein 4</fullName>
    </submittedName>
</protein>
<proteinExistence type="inferred from homology"/>
<reference evidence="8 9" key="1">
    <citation type="journal article" date="2017" name="Nat. Ecol. Evol.">
        <title>Scallop genome provides insights into evolution of bilaterian karyotype and development.</title>
        <authorList>
            <person name="Wang S."/>
            <person name="Zhang J."/>
            <person name="Jiao W."/>
            <person name="Li J."/>
            <person name="Xun X."/>
            <person name="Sun Y."/>
            <person name="Guo X."/>
            <person name="Huan P."/>
            <person name="Dong B."/>
            <person name="Zhang L."/>
            <person name="Hu X."/>
            <person name="Sun X."/>
            <person name="Wang J."/>
            <person name="Zhao C."/>
            <person name="Wang Y."/>
            <person name="Wang D."/>
            <person name="Huang X."/>
            <person name="Wang R."/>
            <person name="Lv J."/>
            <person name="Li Y."/>
            <person name="Zhang Z."/>
            <person name="Liu B."/>
            <person name="Lu W."/>
            <person name="Hui Y."/>
            <person name="Liang J."/>
            <person name="Zhou Z."/>
            <person name="Hou R."/>
            <person name="Li X."/>
            <person name="Liu Y."/>
            <person name="Li H."/>
            <person name="Ning X."/>
            <person name="Lin Y."/>
            <person name="Zhao L."/>
            <person name="Xing Q."/>
            <person name="Dou J."/>
            <person name="Li Y."/>
            <person name="Mao J."/>
            <person name="Guo H."/>
            <person name="Dou H."/>
            <person name="Li T."/>
            <person name="Mu C."/>
            <person name="Jiang W."/>
            <person name="Fu Q."/>
            <person name="Fu X."/>
            <person name="Miao Y."/>
            <person name="Liu J."/>
            <person name="Yu Q."/>
            <person name="Li R."/>
            <person name="Liao H."/>
            <person name="Li X."/>
            <person name="Kong Y."/>
            <person name="Jiang Z."/>
            <person name="Chourrout D."/>
            <person name="Li R."/>
            <person name="Bao Z."/>
        </authorList>
    </citation>
    <scope>NUCLEOTIDE SEQUENCE [LARGE SCALE GENOMIC DNA]</scope>
    <source>
        <strain evidence="8 9">PY_sf001</strain>
    </source>
</reference>
<feature type="compositionally biased region" description="Polar residues" evidence="6">
    <location>
        <begin position="336"/>
        <end position="352"/>
    </location>
</feature>
<evidence type="ECO:0000256" key="1">
    <source>
        <dbReference type="ARBA" id="ARBA00004167"/>
    </source>
</evidence>
<dbReference type="Pfam" id="PF22441">
    <property type="entry name" value="CLIC-like_N"/>
    <property type="match status" value="1"/>
</dbReference>
<dbReference type="Gene3D" id="1.20.1050.10">
    <property type="match status" value="1"/>
</dbReference>
<dbReference type="STRING" id="6573.A0A210QQD4"/>
<evidence type="ECO:0000256" key="4">
    <source>
        <dbReference type="ARBA" id="ARBA00022989"/>
    </source>
</evidence>
<name>A0A210QQD4_MIZYE</name>
<dbReference type="OrthoDB" id="1935530at2759"/>
<organism evidence="8 9">
    <name type="scientific">Mizuhopecten yessoensis</name>
    <name type="common">Japanese scallop</name>
    <name type="synonym">Patinopecten yessoensis</name>
    <dbReference type="NCBI Taxonomy" id="6573"/>
    <lineage>
        <taxon>Eukaryota</taxon>
        <taxon>Metazoa</taxon>
        <taxon>Spiralia</taxon>
        <taxon>Lophotrochozoa</taxon>
        <taxon>Mollusca</taxon>
        <taxon>Bivalvia</taxon>
        <taxon>Autobranchia</taxon>
        <taxon>Pteriomorphia</taxon>
        <taxon>Pectinida</taxon>
        <taxon>Pectinoidea</taxon>
        <taxon>Pectinidae</taxon>
        <taxon>Mizuhopecten</taxon>
    </lineage>
</organism>
<evidence type="ECO:0000256" key="3">
    <source>
        <dbReference type="ARBA" id="ARBA00022692"/>
    </source>
</evidence>
<accession>A0A210QQD4</accession>
<feature type="domain" description="GST C-terminal" evidence="7">
    <location>
        <begin position="95"/>
        <end position="250"/>
    </location>
</feature>
<dbReference type="AlphaFoldDB" id="A0A210QQD4"/>
<dbReference type="Proteomes" id="UP000242188">
    <property type="component" value="Unassembled WGS sequence"/>
</dbReference>
<dbReference type="PROSITE" id="PS50405">
    <property type="entry name" value="GST_CTER"/>
    <property type="match status" value="1"/>
</dbReference>
<evidence type="ECO:0000313" key="8">
    <source>
        <dbReference type="EMBL" id="OWF50957.1"/>
    </source>
</evidence>
<dbReference type="InterPro" id="IPR010987">
    <property type="entry name" value="Glutathione-S-Trfase_C-like"/>
</dbReference>
<evidence type="ECO:0000256" key="6">
    <source>
        <dbReference type="SAM" id="MobiDB-lite"/>
    </source>
</evidence>
<evidence type="ECO:0000256" key="2">
    <source>
        <dbReference type="ARBA" id="ARBA00007655"/>
    </source>
</evidence>
<evidence type="ECO:0000256" key="5">
    <source>
        <dbReference type="ARBA" id="ARBA00023136"/>
    </source>
</evidence>
<keyword evidence="9" id="KW-1185">Reference proteome</keyword>
<dbReference type="GO" id="GO:0005737">
    <property type="term" value="C:cytoplasm"/>
    <property type="evidence" value="ECO:0007669"/>
    <property type="project" value="TreeGrafter"/>
</dbReference>
<comment type="similarity">
    <text evidence="2">Belongs to the chloride channel CLIC family.</text>
</comment>
<dbReference type="GO" id="GO:0016324">
    <property type="term" value="C:apical plasma membrane"/>
    <property type="evidence" value="ECO:0007669"/>
    <property type="project" value="TreeGrafter"/>
</dbReference>
<dbReference type="PANTHER" id="PTHR43920:SF5">
    <property type="entry name" value="CHLORIDE INTRACELLULAR CHANNEL CLIC"/>
    <property type="match status" value="1"/>
</dbReference>
<comment type="caution">
    <text evidence="8">The sequence shown here is derived from an EMBL/GenBank/DDBJ whole genome shotgun (WGS) entry which is preliminary data.</text>
</comment>
<feature type="compositionally biased region" description="Acidic residues" evidence="6">
    <location>
        <begin position="283"/>
        <end position="298"/>
    </location>
</feature>
<comment type="subcellular location">
    <subcellularLocation>
        <location evidence="1">Membrane</location>
        <topology evidence="1">Single-pass membrane protein</topology>
    </subcellularLocation>
</comment>
<feature type="compositionally biased region" description="Acidic residues" evidence="6">
    <location>
        <begin position="305"/>
        <end position="319"/>
    </location>
</feature>
<gene>
    <name evidence="8" type="ORF">KP79_PYT07480</name>
</gene>
<dbReference type="SUPFAM" id="SSF47616">
    <property type="entry name" value="GST C-terminal domain-like"/>
    <property type="match status" value="1"/>
</dbReference>
<keyword evidence="4" id="KW-1133">Transmembrane helix</keyword>
<keyword evidence="3" id="KW-0812">Transmembrane</keyword>
<evidence type="ECO:0000259" key="7">
    <source>
        <dbReference type="PROSITE" id="PS50405"/>
    </source>
</evidence>
<dbReference type="InterPro" id="IPR036282">
    <property type="entry name" value="Glutathione-S-Trfase_C_sf"/>
</dbReference>
<dbReference type="InterPro" id="IPR053823">
    <property type="entry name" value="CLIC_N"/>
</dbReference>
<sequence>MSEDAPFFEPIEGQDDRKPSFELYIKASTIDYASKGSCPICQQWFMLAYLLAEKQSVSFRVYTVLSSSPPKTFSEKLQGKNPSQYPVVIGLGGEDSNGQTLINRIADEIDEVEQFFEEVNPYFRDFKRNTPDNLNALHHFQDLSKKFNAYLQGNDTDGVKLTNYLKVLDQHLCKLETKFLCGNSLSYADCCLLPKLQHVRVAGDAFNNYMIPSEFSGIWKYLQNAYSVPAFVQTLPADRDIISHYIQKAVKKLVGAKSPHLLKLEPPTISVPMEYLQEEVVNTEEEEVINNGEEEEEEAKPNGENGDDQDQMPEPDEINTEVYQQQQELENDEGQENFTNGDNPDENSGTNE</sequence>
<keyword evidence="5" id="KW-0472">Membrane</keyword>
<dbReference type="Pfam" id="PF13410">
    <property type="entry name" value="GST_C_2"/>
    <property type="match status" value="1"/>
</dbReference>
<feature type="region of interest" description="Disordered" evidence="6">
    <location>
        <begin position="283"/>
        <end position="352"/>
    </location>
</feature>
<evidence type="ECO:0000313" key="9">
    <source>
        <dbReference type="Proteomes" id="UP000242188"/>
    </source>
</evidence>
<dbReference type="Gene3D" id="3.40.30.10">
    <property type="entry name" value="Glutaredoxin"/>
    <property type="match status" value="1"/>
</dbReference>
<dbReference type="EMBL" id="NEDP02002412">
    <property type="protein sequence ID" value="OWF50957.1"/>
    <property type="molecule type" value="Genomic_DNA"/>
</dbReference>
<dbReference type="GO" id="GO:0005254">
    <property type="term" value="F:chloride channel activity"/>
    <property type="evidence" value="ECO:0007669"/>
    <property type="project" value="TreeGrafter"/>
</dbReference>
<dbReference type="PANTHER" id="PTHR43920">
    <property type="entry name" value="CHLORIDE INTRACELLULAR CHANNEL, ISOFORM A"/>
    <property type="match status" value="1"/>
</dbReference>